<proteinExistence type="predicted"/>
<protein>
    <recommendedName>
        <fullName evidence="2">Fibrinogen C-terminal domain-containing protein</fullName>
    </recommendedName>
</protein>
<dbReference type="GO" id="GO:0005615">
    <property type="term" value="C:extracellular space"/>
    <property type="evidence" value="ECO:0007669"/>
    <property type="project" value="TreeGrafter"/>
</dbReference>
<dbReference type="Gene3D" id="3.90.215.10">
    <property type="entry name" value="Gamma Fibrinogen, chain A, domain 1"/>
    <property type="match status" value="1"/>
</dbReference>
<dbReference type="NCBIfam" id="NF040941">
    <property type="entry name" value="GGGWT_bact"/>
    <property type="match status" value="1"/>
</dbReference>
<accession>A0AA88YP84</accession>
<dbReference type="InterPro" id="IPR050373">
    <property type="entry name" value="Fibrinogen_C-term_domain"/>
</dbReference>
<evidence type="ECO:0000259" key="2">
    <source>
        <dbReference type="PROSITE" id="PS51406"/>
    </source>
</evidence>
<feature type="signal peptide" evidence="1">
    <location>
        <begin position="1"/>
        <end position="17"/>
    </location>
</feature>
<keyword evidence="4" id="KW-1185">Reference proteome</keyword>
<dbReference type="SUPFAM" id="SSF56496">
    <property type="entry name" value="Fibrinogen C-terminal domain-like"/>
    <property type="match status" value="1"/>
</dbReference>
<dbReference type="PANTHER" id="PTHR19143">
    <property type="entry name" value="FIBRINOGEN/TENASCIN/ANGIOPOEITIN"/>
    <property type="match status" value="1"/>
</dbReference>
<comment type="caution">
    <text evidence="3">The sequence shown here is derived from an EMBL/GenBank/DDBJ whole genome shotgun (WGS) entry which is preliminary data.</text>
</comment>
<dbReference type="Gene3D" id="4.10.530.10">
    <property type="entry name" value="Gamma-fibrinogen Carboxyl Terminal Fragment, domain 2"/>
    <property type="match status" value="1"/>
</dbReference>
<dbReference type="EMBL" id="VSWD01000001">
    <property type="protein sequence ID" value="KAK3108949.1"/>
    <property type="molecule type" value="Genomic_DNA"/>
</dbReference>
<name>A0AA88YP84_PINIB</name>
<dbReference type="Pfam" id="PF00147">
    <property type="entry name" value="Fibrinogen_C"/>
    <property type="match status" value="1"/>
</dbReference>
<dbReference type="SMART" id="SM00186">
    <property type="entry name" value="FBG"/>
    <property type="match status" value="1"/>
</dbReference>
<dbReference type="PROSITE" id="PS51406">
    <property type="entry name" value="FIBRINOGEN_C_2"/>
    <property type="match status" value="1"/>
</dbReference>
<evidence type="ECO:0000256" key="1">
    <source>
        <dbReference type="SAM" id="SignalP"/>
    </source>
</evidence>
<sequence>MKWIYPLVATFIRLAECQIVMPITKCPILEEIARMNAEKNVDMKKEIEVLKKEQRRLSNGLSSQRNWMKDVMVQSNGIMDCMWYKTRNSDAQNGVYNLIVGDRDFQAYCDMETDGGGWTVIVSRDPDSSTDMNRSWQEYKHGFGNETGPFYWIGNDNIHELTKQRPSEVYFKIEHQANGLKWAKYINMTVLSEEYKYRLSFDENSFEGSMGIHFCPDLTFVFLQEFSLLTFCDNYTDRCKLKSTNFVSVDILGGDGNQDWNVQGMVFTTFDNDNDGNCATINKGGWWYNNCGYSMTNHTFIMGFEKSELRPDNMMMIRSKNPK</sequence>
<keyword evidence="1" id="KW-0732">Signal</keyword>
<evidence type="ECO:0000313" key="3">
    <source>
        <dbReference type="EMBL" id="KAK3108949.1"/>
    </source>
</evidence>
<dbReference type="InterPro" id="IPR014716">
    <property type="entry name" value="Fibrinogen_a/b/g_C_1"/>
</dbReference>
<dbReference type="Proteomes" id="UP001186944">
    <property type="component" value="Unassembled WGS sequence"/>
</dbReference>
<dbReference type="InterPro" id="IPR036056">
    <property type="entry name" value="Fibrinogen-like_C"/>
</dbReference>
<feature type="chain" id="PRO_5041729648" description="Fibrinogen C-terminal domain-containing protein" evidence="1">
    <location>
        <begin position="18"/>
        <end position="323"/>
    </location>
</feature>
<dbReference type="InterPro" id="IPR002181">
    <property type="entry name" value="Fibrinogen_a/b/g_C_dom"/>
</dbReference>
<dbReference type="AlphaFoldDB" id="A0AA88YP84"/>
<evidence type="ECO:0000313" key="4">
    <source>
        <dbReference type="Proteomes" id="UP001186944"/>
    </source>
</evidence>
<feature type="domain" description="Fibrinogen C-terminal" evidence="2">
    <location>
        <begin position="72"/>
        <end position="297"/>
    </location>
</feature>
<organism evidence="3 4">
    <name type="scientific">Pinctada imbricata</name>
    <name type="common">Atlantic pearl-oyster</name>
    <name type="synonym">Pinctada martensii</name>
    <dbReference type="NCBI Taxonomy" id="66713"/>
    <lineage>
        <taxon>Eukaryota</taxon>
        <taxon>Metazoa</taxon>
        <taxon>Spiralia</taxon>
        <taxon>Lophotrochozoa</taxon>
        <taxon>Mollusca</taxon>
        <taxon>Bivalvia</taxon>
        <taxon>Autobranchia</taxon>
        <taxon>Pteriomorphia</taxon>
        <taxon>Pterioida</taxon>
        <taxon>Pterioidea</taxon>
        <taxon>Pteriidae</taxon>
        <taxon>Pinctada</taxon>
    </lineage>
</organism>
<gene>
    <name evidence="3" type="ORF">FSP39_019572</name>
</gene>
<reference evidence="3" key="1">
    <citation type="submission" date="2019-08" db="EMBL/GenBank/DDBJ databases">
        <title>The improved chromosome-level genome for the pearl oyster Pinctada fucata martensii using PacBio sequencing and Hi-C.</title>
        <authorList>
            <person name="Zheng Z."/>
        </authorList>
    </citation>
    <scope>NUCLEOTIDE SEQUENCE</scope>
    <source>
        <strain evidence="3">ZZ-2019</strain>
        <tissue evidence="3">Adductor muscle</tissue>
    </source>
</reference>